<evidence type="ECO:0000256" key="2">
    <source>
        <dbReference type="ARBA" id="ARBA00022801"/>
    </source>
</evidence>
<dbReference type="Proteomes" id="UP000190037">
    <property type="component" value="Unassembled WGS sequence"/>
</dbReference>
<dbReference type="InterPro" id="IPR050309">
    <property type="entry name" value="Type-B_Carboxylest/Lipase"/>
</dbReference>
<dbReference type="Pfam" id="PF00135">
    <property type="entry name" value="COesterase"/>
    <property type="match status" value="1"/>
</dbReference>
<dbReference type="STRING" id="159449.B4N89_36805"/>
<protein>
    <recommendedName>
        <fullName evidence="3">Carboxylic ester hydrolase</fullName>
        <ecNumber evidence="3">3.1.1.-</ecNumber>
    </recommendedName>
</protein>
<dbReference type="OrthoDB" id="3199405at2"/>
<dbReference type="SUPFAM" id="SSF53474">
    <property type="entry name" value="alpha/beta-Hydrolases"/>
    <property type="match status" value="1"/>
</dbReference>
<dbReference type="RefSeq" id="WP_078980928.1">
    <property type="nucleotide sequence ID" value="NZ_MWQN01000003.1"/>
</dbReference>
<dbReference type="GO" id="GO:0016787">
    <property type="term" value="F:hydrolase activity"/>
    <property type="evidence" value="ECO:0007669"/>
    <property type="project" value="UniProtKB-KW"/>
</dbReference>
<dbReference type="InterPro" id="IPR029058">
    <property type="entry name" value="AB_hydrolase_fold"/>
</dbReference>
<dbReference type="Gene3D" id="3.40.50.1820">
    <property type="entry name" value="alpha/beta hydrolase"/>
    <property type="match status" value="1"/>
</dbReference>
<evidence type="ECO:0000313" key="6">
    <source>
        <dbReference type="Proteomes" id="UP000190037"/>
    </source>
</evidence>
<dbReference type="AlphaFoldDB" id="A0A1T3NLR6"/>
<dbReference type="PANTHER" id="PTHR11559">
    <property type="entry name" value="CARBOXYLESTERASE"/>
    <property type="match status" value="1"/>
</dbReference>
<dbReference type="EC" id="3.1.1.-" evidence="3"/>
<keyword evidence="2 3" id="KW-0378">Hydrolase</keyword>
<comment type="caution">
    <text evidence="5">The sequence shown here is derived from an EMBL/GenBank/DDBJ whole genome shotgun (WGS) entry which is preliminary data.</text>
</comment>
<dbReference type="InterPro" id="IPR002018">
    <property type="entry name" value="CarbesteraseB"/>
</dbReference>
<keyword evidence="6" id="KW-1185">Reference proteome</keyword>
<accession>A0A1T3NLR6</accession>
<sequence length="502" mass="53283">MSERPRAHTAEGAVQGRRRKGHAVFRGIPYVRPPVGRLRFREPAPVEGWQGTRQAAECGPVVPQAGPTAEDSTGDDWLTLNVATPIVGAAGLPVLVWIHGGAYIAGTSADPMYDPAALTEAGLVVVSVNYRVAVEGFAHIEGAPANRGLLDQIAALRWVQRNIAAFGGDPDRVTVAGQSAGAGSIAALLTMERARGLFRRAIAHSVPGLMATRDPAREVAAALAARVGTVPDVEALSGIAPSRLAGELTALGADLAAHRNRWGRLAGIGVAVCPVLDGEVLPETPWQALAGGRANGIELLVGHTRDEFRLFSVMTGRLGTYTEDETRTALDLFAPTPDGPDAYRRAHPTATPEELLELVYSDALFRMPSLHLAQANRAAGGTSFLFELRLAAPAGGGLLGACHSLDVPLAFGTLDSPAGRHFFGDRPTAEISTVSRELRRAWTRFVTTGNPGWPGHEADRGLTRVLDVDSTTVPYPEAVSRRIWEGHDPAPLDLVRTRTIRP</sequence>
<reference evidence="5 6" key="1">
    <citation type="submission" date="2017-03" db="EMBL/GenBank/DDBJ databases">
        <title>Draft genome sequence of Streptomyces scabrisporus NF3, endophyte isolated from Amphipterygium adstringens.</title>
        <authorList>
            <person name="Vazquez M."/>
            <person name="Ceapa C.D."/>
            <person name="Rodriguez Luna D."/>
            <person name="Sanchez Esquivel S."/>
        </authorList>
    </citation>
    <scope>NUCLEOTIDE SEQUENCE [LARGE SCALE GENOMIC DNA]</scope>
    <source>
        <strain evidence="5 6">NF3</strain>
    </source>
</reference>
<proteinExistence type="inferred from homology"/>
<name>A0A1T3NLR6_9ACTN</name>
<evidence type="ECO:0000313" key="5">
    <source>
        <dbReference type="EMBL" id="OPC77833.1"/>
    </source>
</evidence>
<evidence type="ECO:0000256" key="3">
    <source>
        <dbReference type="RuleBase" id="RU361235"/>
    </source>
</evidence>
<organism evidence="5 6">
    <name type="scientific">Embleya scabrispora</name>
    <dbReference type="NCBI Taxonomy" id="159449"/>
    <lineage>
        <taxon>Bacteria</taxon>
        <taxon>Bacillati</taxon>
        <taxon>Actinomycetota</taxon>
        <taxon>Actinomycetes</taxon>
        <taxon>Kitasatosporales</taxon>
        <taxon>Streptomycetaceae</taxon>
        <taxon>Embleya</taxon>
    </lineage>
</organism>
<dbReference type="EMBL" id="MWQN01000003">
    <property type="protein sequence ID" value="OPC77833.1"/>
    <property type="molecule type" value="Genomic_DNA"/>
</dbReference>
<feature type="domain" description="Carboxylesterase type B" evidence="4">
    <location>
        <begin position="5"/>
        <end position="451"/>
    </location>
</feature>
<dbReference type="InterPro" id="IPR019826">
    <property type="entry name" value="Carboxylesterase_B_AS"/>
</dbReference>
<dbReference type="PROSITE" id="PS00122">
    <property type="entry name" value="CARBOXYLESTERASE_B_1"/>
    <property type="match status" value="1"/>
</dbReference>
<comment type="similarity">
    <text evidence="1 3">Belongs to the type-B carboxylesterase/lipase family.</text>
</comment>
<evidence type="ECO:0000256" key="1">
    <source>
        <dbReference type="ARBA" id="ARBA00005964"/>
    </source>
</evidence>
<evidence type="ECO:0000259" key="4">
    <source>
        <dbReference type="Pfam" id="PF00135"/>
    </source>
</evidence>
<gene>
    <name evidence="5" type="ORF">B4N89_36805</name>
</gene>